<gene>
    <name evidence="2" type="ORF">KIN20_002058</name>
</gene>
<evidence type="ECO:0000313" key="2">
    <source>
        <dbReference type="EMBL" id="KAJ1347098.1"/>
    </source>
</evidence>
<protein>
    <submittedName>
        <fullName evidence="2">Uncharacterized protein</fullName>
    </submittedName>
</protein>
<dbReference type="EMBL" id="JAHQIW010000268">
    <property type="protein sequence ID" value="KAJ1347098.1"/>
    <property type="molecule type" value="Genomic_DNA"/>
</dbReference>
<sequence>MDRTDKGGYAAMSITATQAWRPRILQRTDNISTSKDRGTTPWPGVVVMLSRGERRAVTYPNSSRQCNKQRLMETPTNRLRTEIARKLACEPAFADVSTRRRNEIGESNVKVLGFARDEKKTL</sequence>
<comment type="caution">
    <text evidence="2">The sequence shown here is derived from an EMBL/GenBank/DDBJ whole genome shotgun (WGS) entry which is preliminary data.</text>
</comment>
<keyword evidence="3" id="KW-1185">Reference proteome</keyword>
<evidence type="ECO:0000256" key="1">
    <source>
        <dbReference type="SAM" id="MobiDB-lite"/>
    </source>
</evidence>
<organism evidence="2 3">
    <name type="scientific">Parelaphostrongylus tenuis</name>
    <name type="common">Meningeal worm</name>
    <dbReference type="NCBI Taxonomy" id="148309"/>
    <lineage>
        <taxon>Eukaryota</taxon>
        <taxon>Metazoa</taxon>
        <taxon>Ecdysozoa</taxon>
        <taxon>Nematoda</taxon>
        <taxon>Chromadorea</taxon>
        <taxon>Rhabditida</taxon>
        <taxon>Rhabditina</taxon>
        <taxon>Rhabditomorpha</taxon>
        <taxon>Strongyloidea</taxon>
        <taxon>Metastrongylidae</taxon>
        <taxon>Parelaphostrongylus</taxon>
    </lineage>
</organism>
<dbReference type="AlphaFoldDB" id="A0AAD5QCR8"/>
<name>A0AAD5QCR8_PARTN</name>
<accession>A0AAD5QCR8</accession>
<reference evidence="2" key="1">
    <citation type="submission" date="2021-06" db="EMBL/GenBank/DDBJ databases">
        <title>Parelaphostrongylus tenuis whole genome reference sequence.</title>
        <authorList>
            <person name="Garwood T.J."/>
            <person name="Larsen P.A."/>
            <person name="Fountain-Jones N.M."/>
            <person name="Garbe J.R."/>
            <person name="Macchietto M.G."/>
            <person name="Kania S.A."/>
            <person name="Gerhold R.W."/>
            <person name="Richards J.E."/>
            <person name="Wolf T.M."/>
        </authorList>
    </citation>
    <scope>NUCLEOTIDE SEQUENCE</scope>
    <source>
        <strain evidence="2">MNPRO001-30</strain>
        <tissue evidence="2">Meninges</tissue>
    </source>
</reference>
<dbReference type="Proteomes" id="UP001196413">
    <property type="component" value="Unassembled WGS sequence"/>
</dbReference>
<feature type="region of interest" description="Disordered" evidence="1">
    <location>
        <begin position="22"/>
        <end position="43"/>
    </location>
</feature>
<proteinExistence type="predicted"/>
<evidence type="ECO:0000313" key="3">
    <source>
        <dbReference type="Proteomes" id="UP001196413"/>
    </source>
</evidence>